<comment type="caution">
    <text evidence="9">The sequence shown here is derived from an EMBL/GenBank/DDBJ whole genome shotgun (WGS) entry which is preliminary data.</text>
</comment>
<gene>
    <name evidence="9" type="ORF">HY834_04510</name>
</gene>
<keyword evidence="5" id="KW-0119">Carbohydrate metabolism</keyword>
<dbReference type="GO" id="GO:0047828">
    <property type="term" value="F:D-lyxose ketol-isomerase activity"/>
    <property type="evidence" value="ECO:0007669"/>
    <property type="project" value="UniProtKB-EC"/>
</dbReference>
<evidence type="ECO:0000256" key="1">
    <source>
        <dbReference type="ARBA" id="ARBA00001936"/>
    </source>
</evidence>
<dbReference type="Pfam" id="PF07385">
    <property type="entry name" value="Lyx_isomer"/>
    <property type="match status" value="1"/>
</dbReference>
<comment type="cofactor">
    <cofactor evidence="1">
        <name>Mn(2+)</name>
        <dbReference type="ChEBI" id="CHEBI:29035"/>
    </cofactor>
</comment>
<evidence type="ECO:0000256" key="6">
    <source>
        <dbReference type="ARBA" id="ARBA00044907"/>
    </source>
</evidence>
<dbReference type="GO" id="GO:0046872">
    <property type="term" value="F:metal ion binding"/>
    <property type="evidence" value="ECO:0007669"/>
    <property type="project" value="UniProtKB-KW"/>
</dbReference>
<dbReference type="InterPro" id="IPR014710">
    <property type="entry name" value="RmlC-like_jellyroll"/>
</dbReference>
<comment type="similarity">
    <text evidence="7">Belongs to the D-lyxose ketol-isomerase family.</text>
</comment>
<comment type="catalytic activity">
    <reaction evidence="6">
        <text>D-lyxose = D-xylulose</text>
        <dbReference type="Rhea" id="RHEA:14201"/>
        <dbReference type="ChEBI" id="CHEBI:16789"/>
        <dbReference type="ChEBI" id="CHEBI:17140"/>
        <dbReference type="EC" id="5.3.1.15"/>
    </reaction>
</comment>
<evidence type="ECO:0000256" key="4">
    <source>
        <dbReference type="ARBA" id="ARBA00023235"/>
    </source>
</evidence>
<keyword evidence="3" id="KW-0464">Manganese</keyword>
<dbReference type="Gene3D" id="2.60.120.10">
    <property type="entry name" value="Jelly Rolls"/>
    <property type="match status" value="1"/>
</dbReference>
<evidence type="ECO:0000313" key="10">
    <source>
        <dbReference type="Proteomes" id="UP000782610"/>
    </source>
</evidence>
<proteinExistence type="inferred from homology"/>
<keyword evidence="2" id="KW-0479">Metal-binding</keyword>
<dbReference type="CDD" id="cd20309">
    <property type="entry name" value="cupin_EcSI"/>
    <property type="match status" value="1"/>
</dbReference>
<evidence type="ECO:0000256" key="8">
    <source>
        <dbReference type="ARBA" id="ARBA00044972"/>
    </source>
</evidence>
<dbReference type="EMBL" id="JACRAF010000016">
    <property type="protein sequence ID" value="MBI4920987.1"/>
    <property type="molecule type" value="Genomic_DNA"/>
</dbReference>
<organism evidence="9 10">
    <name type="scientific">Devosia nanyangense</name>
    <dbReference type="NCBI Taxonomy" id="1228055"/>
    <lineage>
        <taxon>Bacteria</taxon>
        <taxon>Pseudomonadati</taxon>
        <taxon>Pseudomonadota</taxon>
        <taxon>Alphaproteobacteria</taxon>
        <taxon>Hyphomicrobiales</taxon>
        <taxon>Devosiaceae</taxon>
        <taxon>Devosia</taxon>
    </lineage>
</organism>
<evidence type="ECO:0000256" key="7">
    <source>
        <dbReference type="ARBA" id="ARBA00044951"/>
    </source>
</evidence>
<evidence type="ECO:0000256" key="3">
    <source>
        <dbReference type="ARBA" id="ARBA00023211"/>
    </source>
</evidence>
<dbReference type="EC" id="5.3.1.15" evidence="8"/>
<dbReference type="InterPro" id="IPR010864">
    <property type="entry name" value="D-lyxose_isomer"/>
</dbReference>
<evidence type="ECO:0000256" key="2">
    <source>
        <dbReference type="ARBA" id="ARBA00022723"/>
    </source>
</evidence>
<name>A0A933L0L7_9HYPH</name>
<evidence type="ECO:0000256" key="5">
    <source>
        <dbReference type="ARBA" id="ARBA00023277"/>
    </source>
</evidence>
<protein>
    <recommendedName>
        <fullName evidence="8">D-lyxose ketol-isomerase</fullName>
        <ecNumber evidence="8">5.3.1.15</ecNumber>
    </recommendedName>
</protein>
<keyword evidence="4 9" id="KW-0413">Isomerase</keyword>
<reference evidence="9" key="1">
    <citation type="submission" date="2020-07" db="EMBL/GenBank/DDBJ databases">
        <title>Huge and variable diversity of episymbiotic CPR bacteria and DPANN archaea in groundwater ecosystems.</title>
        <authorList>
            <person name="He C.Y."/>
            <person name="Keren R."/>
            <person name="Whittaker M."/>
            <person name="Farag I.F."/>
            <person name="Doudna J."/>
            <person name="Cate J.H.D."/>
            <person name="Banfield J.F."/>
        </authorList>
    </citation>
    <scope>NUCLEOTIDE SEQUENCE</scope>
    <source>
        <strain evidence="9">NC_groundwater_1586_Pr3_B-0.1um_66_15</strain>
    </source>
</reference>
<sequence length="229" mass="25796">MKRSDVNRIMRESDKFIRSFGYIMPPFAYWSPAEFKARQADAQAIIGHNLGWDITDYGLGEFDKTGLFLFTVRNGNNADLSRGRGMLYAEKAMISRKDQYSPMHRHNLKAEDIINRGGGTLVIELYGDTDGKCDKTKGVTVYTDGIRRVLPAGGKLRLAPGESVTLMPNEHWHAFWGEGGDVFIGEVSTVNDDNTDNVFDDPRIARFGGIEEDEEPWHLLVSDYGKWLA</sequence>
<dbReference type="InterPro" id="IPR047581">
    <property type="entry name" value="EcSI_cupin"/>
</dbReference>
<accession>A0A933L0L7</accession>
<dbReference type="Proteomes" id="UP000782610">
    <property type="component" value="Unassembled WGS sequence"/>
</dbReference>
<dbReference type="AlphaFoldDB" id="A0A933L0L7"/>
<evidence type="ECO:0000313" key="9">
    <source>
        <dbReference type="EMBL" id="MBI4920987.1"/>
    </source>
</evidence>